<dbReference type="SUPFAM" id="SSF49384">
    <property type="entry name" value="Carbohydrate-binding domain"/>
    <property type="match status" value="2"/>
</dbReference>
<dbReference type="CDD" id="cd08547">
    <property type="entry name" value="Type_II_cohesin"/>
    <property type="match status" value="1"/>
</dbReference>
<name>A0A381WAU0_9ZZZZ</name>
<feature type="domain" description="Fibronectin type-III" evidence="1">
    <location>
        <begin position="492"/>
        <end position="592"/>
    </location>
</feature>
<proteinExistence type="predicted"/>
<protein>
    <recommendedName>
        <fullName evidence="1">Fibronectin type-III domain-containing protein</fullName>
    </recommendedName>
</protein>
<dbReference type="InterPro" id="IPR003961">
    <property type="entry name" value="FN3_dom"/>
</dbReference>
<dbReference type="SUPFAM" id="SSF49899">
    <property type="entry name" value="Concanavalin A-like lectins/glucanases"/>
    <property type="match status" value="1"/>
</dbReference>
<dbReference type="NCBIfam" id="TIGR04183">
    <property type="entry name" value="Por_Secre_tail"/>
    <property type="match status" value="1"/>
</dbReference>
<dbReference type="Gene3D" id="2.60.40.680">
    <property type="match status" value="2"/>
</dbReference>
<dbReference type="SUPFAM" id="SSF49265">
    <property type="entry name" value="Fibronectin type III"/>
    <property type="match status" value="1"/>
</dbReference>
<dbReference type="NCBIfam" id="NF038128">
    <property type="entry name" value="choice_anch_J"/>
    <property type="match status" value="1"/>
</dbReference>
<dbReference type="Gene3D" id="2.60.40.4070">
    <property type="match status" value="1"/>
</dbReference>
<dbReference type="Gene3D" id="2.60.120.200">
    <property type="match status" value="1"/>
</dbReference>
<dbReference type="InterPro" id="IPR026444">
    <property type="entry name" value="Secre_tail"/>
</dbReference>
<accession>A0A381WAU0</accession>
<evidence type="ECO:0000259" key="1">
    <source>
        <dbReference type="PROSITE" id="PS50853"/>
    </source>
</evidence>
<dbReference type="EMBL" id="UINC01011080">
    <property type="protein sequence ID" value="SVA49053.1"/>
    <property type="molecule type" value="Genomic_DNA"/>
</dbReference>
<dbReference type="CDD" id="cd00063">
    <property type="entry name" value="FN3"/>
    <property type="match status" value="1"/>
</dbReference>
<sequence>LVLLMVLVGFAFSNVTVSLSDVEVDGYTADIIVPVNLSNPNDGVGGFQFDVIALPALVQLSDVTPSDEENFSADYTVFEDGSGRVVFYSNNQMGIVAGGNAVVLNLHFDGSAILSASLDLDIFSLAVSDEDGNILESSAEGGSITIGNVVTISATSDTGDVDEEVFLDINLDNPGIVGGLQFDLYDTPDYLDVSGFTTTERSSGFSVDYTQLDNGMTRVIMYDDNNVNIAPGEGAILIMTMTVHTNAYNSNVGVNFDNAIVTDEIGGTYWVAGADSGTVTVTPGYIEEPHNLEAQDGMDAQVLLSWDPPYGPIPEDFEEDFEEGEIPESWTMTTNSAQGWFITQDGSSAFWAIPSHTWYMCSNDDMADDDGSVDYLITPPINVSGAESIILNFASYYDGAYGQTAHIEVSTDGSNFTEVTSLNPATEWVMESIDLSEYGGAPNLYIAFHSNDNGAWASGWAVDDIMINFSARAVEQTVHFNLTETGAWVVTADKEDVIQRFGGGIPYEVRVDIDNPITPETRPVEIDAYKVYRSYNEDSDFEEIAEVDGNTTIYLDEGVVNSTTYYYYVTAIYPDGTESQPTNTVSATPVEWVELWMDDGASLTGQMDTLDFYINNETDLGLFYFEIVDYPDVISSINVIPTERTSNWSIEISNQGNGTIAITGISLGGPLTAGDGAVCRAILYPDADEAMTVSLSYSNGTAIQDVNFVDLNWTSESATYEVGIETQYITLTGGYGDDGGNFTSSLILENTQSVYGLQLDIAPDPPFMMGTEVNVSDAHDFSDWEVSGMVIGNYYRVTLVNNAHNSPINPGISHIADITFEIPDGVPEGSEVVLDLQDAEITDFNDLPMHTESIPGEVYIGIPPAAYTIQNTSGALIPGGTGTFDIHLDNTELVGTLQFTLVDIPESMTVTNVTPVGRFDDGTVDGSSEEQEDGSYYFLGYDFSSGIEAGSGPILEFEVQFDDNLDNSSIIMSMASYATGDAGANPLTTVFHGFGQFAGYFVALDEEVSIPGEFALHPNFPNPFNPTTMIAYDLPDASDVQLDIYDLMGRNINTVVNQNQSVGRHFVIWNANDYLGNQVSAGVYLYRLQAGNKIFTRKMVLMK</sequence>
<dbReference type="Gene3D" id="2.60.40.10">
    <property type="entry name" value="Immunoglobulins"/>
    <property type="match status" value="1"/>
</dbReference>
<dbReference type="AlphaFoldDB" id="A0A381WAU0"/>
<dbReference type="Pfam" id="PF13860">
    <property type="entry name" value="FlgD_ig"/>
    <property type="match status" value="1"/>
</dbReference>
<evidence type="ECO:0000313" key="2">
    <source>
        <dbReference type="EMBL" id="SVA49053.1"/>
    </source>
</evidence>
<dbReference type="InterPro" id="IPR013783">
    <property type="entry name" value="Ig-like_fold"/>
</dbReference>
<feature type="non-terminal residue" evidence="2">
    <location>
        <position position="1"/>
    </location>
</feature>
<dbReference type="GO" id="GO:0030246">
    <property type="term" value="F:carbohydrate binding"/>
    <property type="evidence" value="ECO:0007669"/>
    <property type="project" value="InterPro"/>
</dbReference>
<dbReference type="InterPro" id="IPR025965">
    <property type="entry name" value="FlgD/Vpr_Ig-like"/>
</dbReference>
<organism evidence="2">
    <name type="scientific">marine metagenome</name>
    <dbReference type="NCBI Taxonomy" id="408172"/>
    <lineage>
        <taxon>unclassified sequences</taxon>
        <taxon>metagenomes</taxon>
        <taxon>ecological metagenomes</taxon>
    </lineage>
</organism>
<reference evidence="2" key="1">
    <citation type="submission" date="2018-05" db="EMBL/GenBank/DDBJ databases">
        <authorList>
            <person name="Lanie J.A."/>
            <person name="Ng W.-L."/>
            <person name="Kazmierczak K.M."/>
            <person name="Andrzejewski T.M."/>
            <person name="Davidsen T.M."/>
            <person name="Wayne K.J."/>
            <person name="Tettelin H."/>
            <person name="Glass J.I."/>
            <person name="Rusch D."/>
            <person name="Podicherti R."/>
            <person name="Tsui H.-C.T."/>
            <person name="Winkler M.E."/>
        </authorList>
    </citation>
    <scope>NUCLEOTIDE SEQUENCE</scope>
</reference>
<dbReference type="PROSITE" id="PS50853">
    <property type="entry name" value="FN3"/>
    <property type="match status" value="1"/>
</dbReference>
<dbReference type="InterPro" id="IPR036116">
    <property type="entry name" value="FN3_sf"/>
</dbReference>
<gene>
    <name evidence="2" type="ORF">METZ01_LOCUS101907</name>
</gene>
<dbReference type="InterPro" id="IPR013320">
    <property type="entry name" value="ConA-like_dom_sf"/>
</dbReference>
<dbReference type="InterPro" id="IPR008965">
    <property type="entry name" value="CBM2/CBM3_carb-bd_dom_sf"/>
</dbReference>